<proteinExistence type="predicted"/>
<protein>
    <submittedName>
        <fullName evidence="1">Cytochrome b6-f complex subunit PetP</fullName>
    </submittedName>
</protein>
<accession>A0A1Z1MTE4</accession>
<name>A0A1Z1MTE4_9FLOR</name>
<dbReference type="EMBL" id="MF101456">
    <property type="protein sequence ID" value="ARW69353.1"/>
    <property type="molecule type" value="Genomic_DNA"/>
</dbReference>
<sequence>MKKYLTQLKLMPHNIQNKLGKQSFKKLKIIGYKKLSKNYKL</sequence>
<dbReference type="AlphaFoldDB" id="A0A1Z1MTE4"/>
<organism evidence="1">
    <name type="scientific">Polysiphonia sp</name>
    <dbReference type="NCBI Taxonomy" id="1967842"/>
    <lineage>
        <taxon>Eukaryota</taxon>
        <taxon>Rhodophyta</taxon>
        <taxon>Florideophyceae</taxon>
        <taxon>Rhodymeniophycidae</taxon>
        <taxon>Ceramiales</taxon>
        <taxon>Rhodomelaceae</taxon>
        <taxon>Polysiphonioideae</taxon>
        <taxon>Polysiphonia</taxon>
    </lineage>
</organism>
<reference evidence="1" key="1">
    <citation type="journal article" date="2017" name="J. Phycol.">
        <title>Analysis of chloroplast genomes and a supermatrix inform reclassification of the Rhodomelaceae (Rhodophyta).</title>
        <authorList>
            <person name="Diaz-Tapia P."/>
            <person name="Maggs C.A."/>
            <person name="West J.A."/>
            <person name="Verbruggen H."/>
        </authorList>
    </citation>
    <scope>NUCLEOTIDE SEQUENCE</scope>
    <source>
        <strain evidence="1">PD1760</strain>
    </source>
</reference>
<keyword evidence="1" id="KW-0934">Plastid</keyword>
<keyword evidence="1" id="KW-0150">Chloroplast</keyword>
<geneLocation type="chloroplast" evidence="1"/>
<evidence type="ECO:0000313" key="1">
    <source>
        <dbReference type="EMBL" id="ARW69353.1"/>
    </source>
</evidence>
<gene>
    <name evidence="1" type="primary">petP</name>
</gene>